<comment type="caution">
    <text evidence="1">The sequence shown here is derived from an EMBL/GenBank/DDBJ whole genome shotgun (WGS) entry which is preliminary data.</text>
</comment>
<evidence type="ECO:0000313" key="1">
    <source>
        <dbReference type="EMBL" id="KAL2551569.1"/>
    </source>
</evidence>
<dbReference type="EMBL" id="JBFOLJ010000002">
    <property type="protein sequence ID" value="KAL2551569.1"/>
    <property type="molecule type" value="Genomic_DNA"/>
</dbReference>
<evidence type="ECO:0000313" key="2">
    <source>
        <dbReference type="Proteomes" id="UP001604277"/>
    </source>
</evidence>
<accession>A0ABD1WPG8</accession>
<protein>
    <submittedName>
        <fullName evidence="1">Uncharacterized protein</fullName>
    </submittedName>
</protein>
<dbReference type="AlphaFoldDB" id="A0ABD1WPG8"/>
<reference evidence="2" key="1">
    <citation type="submission" date="2024-07" db="EMBL/GenBank/DDBJ databases">
        <title>Two chromosome-level genome assemblies of Korean endemic species Abeliophyllum distichum and Forsythia ovata (Oleaceae).</title>
        <authorList>
            <person name="Jang H."/>
        </authorList>
    </citation>
    <scope>NUCLEOTIDE SEQUENCE [LARGE SCALE GENOMIC DNA]</scope>
</reference>
<gene>
    <name evidence="1" type="ORF">Fot_05188</name>
</gene>
<keyword evidence="2" id="KW-1185">Reference proteome</keyword>
<sequence length="107" mass="12404">MSEFRYGDRDPGRPSLNSVVFKIKLFLFFSDTFDTRTHLILMNNKTIIDNCILSTPIHSEKYSPQMLKMTSMEHYHDHPPQHPGGRDGALSDMAPKKEKLVVVIRWT</sequence>
<proteinExistence type="predicted"/>
<dbReference type="Proteomes" id="UP001604277">
    <property type="component" value="Unassembled WGS sequence"/>
</dbReference>
<name>A0ABD1WPG8_9LAMI</name>
<organism evidence="1 2">
    <name type="scientific">Forsythia ovata</name>
    <dbReference type="NCBI Taxonomy" id="205694"/>
    <lineage>
        <taxon>Eukaryota</taxon>
        <taxon>Viridiplantae</taxon>
        <taxon>Streptophyta</taxon>
        <taxon>Embryophyta</taxon>
        <taxon>Tracheophyta</taxon>
        <taxon>Spermatophyta</taxon>
        <taxon>Magnoliopsida</taxon>
        <taxon>eudicotyledons</taxon>
        <taxon>Gunneridae</taxon>
        <taxon>Pentapetalae</taxon>
        <taxon>asterids</taxon>
        <taxon>lamiids</taxon>
        <taxon>Lamiales</taxon>
        <taxon>Oleaceae</taxon>
        <taxon>Forsythieae</taxon>
        <taxon>Forsythia</taxon>
    </lineage>
</organism>